<comment type="caution">
    <text evidence="2">The sequence shown here is derived from an EMBL/GenBank/DDBJ whole genome shotgun (WGS) entry which is preliminary data.</text>
</comment>
<name>A0A8S2H0L2_9BILA</name>
<dbReference type="EMBL" id="CAJOBA010001163">
    <property type="protein sequence ID" value="CAF3580103.1"/>
    <property type="molecule type" value="Genomic_DNA"/>
</dbReference>
<dbReference type="Proteomes" id="UP000677228">
    <property type="component" value="Unassembled WGS sequence"/>
</dbReference>
<organism evidence="2 3">
    <name type="scientific">Didymodactylos carnosus</name>
    <dbReference type="NCBI Taxonomy" id="1234261"/>
    <lineage>
        <taxon>Eukaryota</taxon>
        <taxon>Metazoa</taxon>
        <taxon>Spiralia</taxon>
        <taxon>Gnathifera</taxon>
        <taxon>Rotifera</taxon>
        <taxon>Eurotatoria</taxon>
        <taxon>Bdelloidea</taxon>
        <taxon>Philodinida</taxon>
        <taxon>Philodinidae</taxon>
        <taxon>Didymodactylos</taxon>
    </lineage>
</organism>
<evidence type="ECO:0000313" key="1">
    <source>
        <dbReference type="EMBL" id="CAF0797010.1"/>
    </source>
</evidence>
<sequence>MNILGFTQVESTISVAAPGSVTIRVGSNGLSLEEVQEQIARPMQVEFVSSSPRTIGLQATDSFTDWTNVEDNGASVVSQHGNFTLQVDLKQPVDFRDKFQPSQGEGDEQVDPLLFL</sequence>
<dbReference type="AlphaFoldDB" id="A0A8S2H0L2"/>
<reference evidence="2" key="1">
    <citation type="submission" date="2021-02" db="EMBL/GenBank/DDBJ databases">
        <authorList>
            <person name="Nowell W R."/>
        </authorList>
    </citation>
    <scope>NUCLEOTIDE SEQUENCE</scope>
</reference>
<dbReference type="Proteomes" id="UP000682733">
    <property type="component" value="Unassembled WGS sequence"/>
</dbReference>
<accession>A0A8S2H0L2</accession>
<gene>
    <name evidence="1" type="ORF">OVA965_LOCUS4440</name>
    <name evidence="2" type="ORF">TMI583_LOCUS4438</name>
</gene>
<protein>
    <submittedName>
        <fullName evidence="2">Uncharacterized protein</fullName>
    </submittedName>
</protein>
<evidence type="ECO:0000313" key="3">
    <source>
        <dbReference type="Proteomes" id="UP000682733"/>
    </source>
</evidence>
<proteinExistence type="predicted"/>
<evidence type="ECO:0000313" key="2">
    <source>
        <dbReference type="EMBL" id="CAF3580103.1"/>
    </source>
</evidence>
<dbReference type="EMBL" id="CAJNOK010001163">
    <property type="protein sequence ID" value="CAF0797010.1"/>
    <property type="molecule type" value="Genomic_DNA"/>
</dbReference>